<evidence type="ECO:0000313" key="2">
    <source>
        <dbReference type="EMBL" id="KAL0636958.1"/>
    </source>
</evidence>
<proteinExistence type="predicted"/>
<comment type="caution">
    <text evidence="2">The sequence shown here is derived from an EMBL/GenBank/DDBJ whole genome shotgun (WGS) entry which is preliminary data.</text>
</comment>
<gene>
    <name evidence="2" type="ORF">Q9L58_004061</name>
</gene>
<keyword evidence="3" id="KW-1185">Reference proteome</keyword>
<dbReference type="Proteomes" id="UP001447188">
    <property type="component" value="Unassembled WGS sequence"/>
</dbReference>
<evidence type="ECO:0000256" key="1">
    <source>
        <dbReference type="SAM" id="Phobius"/>
    </source>
</evidence>
<sequence length="622" mass="68178">MIPPALITSTIQLPANAVKSILFTASALLVQLAVSNFFSLIAFRSDAFTSYLIFSEPLPQQLIYILRRRSFLVLSFLVLFTAGGLWATMLWGLDHPGFLFHPHRVTVDTLAKHRRLGPPYTIMSQSPTGNVSALNLVADLGAGLFEGINATLTDQVAAGQPQIAQTPKWKPYYNGENPMTIGSQFPSARIFLDDQGWSVGIDTTAQSVQSWGCAGNYPTVMDANWACEIDYINNTRIGADYFQAPFAIPYMWWSAINGRLDYVTITAERGANPWDSLGTGGDTAMMKMVFSASRGNRKHTFMVSAMKSTLLAFGNAQIQMADVQDLVKRTWRAGESAELQTQDLDTIEAAVGKPYMGLALGRQHSDGYKVTTRNYQYQSIMVGNITDYSEFQILDANITLINSETLQKPPTPFEPCDTWYQNVVYGGVLAGSDCALAYRTDGRTSVFEGETDTMLVFILAGTLGKRRATTSADALNEDAWRWTQDNNDAIEALVLSRAYIIAGNLGSVSVDVGVLRPAVSILQLVLVLLPVLVFILSWGVVLGWVESHFQSSLFSNLVATTHDGYNGARPKYMHDPPKLGIKRGVDGRVYVGTETGVFWHTGRASALEEGTGMQQKGVEATM</sequence>
<reference evidence="2 3" key="1">
    <citation type="submission" date="2024-02" db="EMBL/GenBank/DDBJ databases">
        <title>Discinaceae phylogenomics.</title>
        <authorList>
            <person name="Dirks A.C."/>
            <person name="James T.Y."/>
        </authorList>
    </citation>
    <scope>NUCLEOTIDE SEQUENCE [LARGE SCALE GENOMIC DNA]</scope>
    <source>
        <strain evidence="2 3">ACD0624</strain>
    </source>
</reference>
<feature type="transmembrane region" description="Helical" evidence="1">
    <location>
        <begin position="20"/>
        <end position="43"/>
    </location>
</feature>
<name>A0ABR3GM02_9PEZI</name>
<keyword evidence="1" id="KW-0812">Transmembrane</keyword>
<keyword evidence="1" id="KW-0472">Membrane</keyword>
<feature type="transmembrane region" description="Helical" evidence="1">
    <location>
        <begin position="521"/>
        <end position="545"/>
    </location>
</feature>
<organism evidence="2 3">
    <name type="scientific">Discina gigas</name>
    <dbReference type="NCBI Taxonomy" id="1032678"/>
    <lineage>
        <taxon>Eukaryota</taxon>
        <taxon>Fungi</taxon>
        <taxon>Dikarya</taxon>
        <taxon>Ascomycota</taxon>
        <taxon>Pezizomycotina</taxon>
        <taxon>Pezizomycetes</taxon>
        <taxon>Pezizales</taxon>
        <taxon>Discinaceae</taxon>
        <taxon>Discina</taxon>
    </lineage>
</organism>
<evidence type="ECO:0000313" key="3">
    <source>
        <dbReference type="Proteomes" id="UP001447188"/>
    </source>
</evidence>
<protein>
    <submittedName>
        <fullName evidence="2">Uncharacterized protein</fullName>
    </submittedName>
</protein>
<keyword evidence="1" id="KW-1133">Transmembrane helix</keyword>
<dbReference type="EMBL" id="JBBBZM010000041">
    <property type="protein sequence ID" value="KAL0636958.1"/>
    <property type="molecule type" value="Genomic_DNA"/>
</dbReference>
<feature type="transmembrane region" description="Helical" evidence="1">
    <location>
        <begin position="71"/>
        <end position="93"/>
    </location>
</feature>
<accession>A0ABR3GM02</accession>